<comment type="subcellular location">
    <subcellularLocation>
        <location evidence="1">Cell membrane</location>
        <topology evidence="1">Multi-pass membrane protein</topology>
    </subcellularLocation>
</comment>
<comment type="similarity">
    <text evidence="2">Belongs to the G-protein coupled receptor 2 family. Mth subfamily.</text>
</comment>
<dbReference type="SUPFAM" id="SSF63877">
    <property type="entry name" value="Methuselah ectodomain"/>
    <property type="match status" value="1"/>
</dbReference>
<evidence type="ECO:0000256" key="9">
    <source>
        <dbReference type="ARBA" id="ARBA00023157"/>
    </source>
</evidence>
<dbReference type="Gene3D" id="2.30.160.11">
    <property type="match status" value="1"/>
</dbReference>
<dbReference type="InterPro" id="IPR044860">
    <property type="entry name" value="Methusela_ecto_dom_1"/>
</dbReference>
<evidence type="ECO:0000256" key="2">
    <source>
        <dbReference type="ARBA" id="ARBA00008979"/>
    </source>
</evidence>
<dbReference type="PANTHER" id="PTHR47154:SF2">
    <property type="entry name" value="G-PROTEIN COUPLED RECEPTOR MTH-RELATED"/>
    <property type="match status" value="1"/>
</dbReference>
<gene>
    <name evidence="16" type="primary">Dper\GL16145</name>
    <name evidence="16" type="ORF">Dper_GL16145</name>
</gene>
<feature type="domain" description="Methuselah N-terminal" evidence="15">
    <location>
        <begin position="33"/>
        <end position="171"/>
    </location>
</feature>
<evidence type="ECO:0000256" key="8">
    <source>
        <dbReference type="ARBA" id="ARBA00023136"/>
    </source>
</evidence>
<keyword evidence="9" id="KW-1015">Disulfide bond</keyword>
<keyword evidence="10" id="KW-0675">Receptor</keyword>
<dbReference type="PhylomeDB" id="B4H5G8"/>
<reference evidence="16 17" key="1">
    <citation type="journal article" date="2007" name="Nature">
        <title>Evolution of genes and genomes on the Drosophila phylogeny.</title>
        <authorList>
            <consortium name="Drosophila 12 Genomes Consortium"/>
            <person name="Clark A.G."/>
            <person name="Eisen M.B."/>
            <person name="Smith D.R."/>
            <person name="Bergman C.M."/>
            <person name="Oliver B."/>
            <person name="Markow T.A."/>
            <person name="Kaufman T.C."/>
            <person name="Kellis M."/>
            <person name="Gelbart W."/>
            <person name="Iyer V.N."/>
            <person name="Pollard D.A."/>
            <person name="Sackton T.B."/>
            <person name="Larracuente A.M."/>
            <person name="Singh N.D."/>
            <person name="Abad J.P."/>
            <person name="Abt D.N."/>
            <person name="Adryan B."/>
            <person name="Aguade M."/>
            <person name="Akashi H."/>
            <person name="Anderson W.W."/>
            <person name="Aquadro C.F."/>
            <person name="Ardell D.H."/>
            <person name="Arguello R."/>
            <person name="Artieri C.G."/>
            <person name="Barbash D.A."/>
            <person name="Barker D."/>
            <person name="Barsanti P."/>
            <person name="Batterham P."/>
            <person name="Batzoglou S."/>
            <person name="Begun D."/>
            <person name="Bhutkar A."/>
            <person name="Blanco E."/>
            <person name="Bosak S.A."/>
            <person name="Bradley R.K."/>
            <person name="Brand A.D."/>
            <person name="Brent M.R."/>
            <person name="Brooks A.N."/>
            <person name="Brown R.H."/>
            <person name="Butlin R.K."/>
            <person name="Caggese C."/>
            <person name="Calvi B.R."/>
            <person name="Bernardo de Carvalho A."/>
            <person name="Caspi A."/>
            <person name="Castrezana S."/>
            <person name="Celniker S.E."/>
            <person name="Chang J.L."/>
            <person name="Chapple C."/>
            <person name="Chatterji S."/>
            <person name="Chinwalla A."/>
            <person name="Civetta A."/>
            <person name="Clifton S.W."/>
            <person name="Comeron J.M."/>
            <person name="Costello J.C."/>
            <person name="Coyne J.A."/>
            <person name="Daub J."/>
            <person name="David R.G."/>
            <person name="Delcher A.L."/>
            <person name="Delehaunty K."/>
            <person name="Do C.B."/>
            <person name="Ebling H."/>
            <person name="Edwards K."/>
            <person name="Eickbush T."/>
            <person name="Evans J.D."/>
            <person name="Filipski A."/>
            <person name="Findeiss S."/>
            <person name="Freyhult E."/>
            <person name="Fulton L."/>
            <person name="Fulton R."/>
            <person name="Garcia A.C."/>
            <person name="Gardiner A."/>
            <person name="Garfield D.A."/>
            <person name="Garvin B.E."/>
            <person name="Gibson G."/>
            <person name="Gilbert D."/>
            <person name="Gnerre S."/>
            <person name="Godfrey J."/>
            <person name="Good R."/>
            <person name="Gotea V."/>
            <person name="Gravely B."/>
            <person name="Greenberg A.J."/>
            <person name="Griffiths-Jones S."/>
            <person name="Gross S."/>
            <person name="Guigo R."/>
            <person name="Gustafson E.A."/>
            <person name="Haerty W."/>
            <person name="Hahn M.W."/>
            <person name="Halligan D.L."/>
            <person name="Halpern A.L."/>
            <person name="Halter G.M."/>
            <person name="Han M.V."/>
            <person name="Heger A."/>
            <person name="Hillier L."/>
            <person name="Hinrichs A.S."/>
            <person name="Holmes I."/>
            <person name="Hoskins R.A."/>
            <person name="Hubisz M.J."/>
            <person name="Hultmark D."/>
            <person name="Huntley M.A."/>
            <person name="Jaffe D.B."/>
            <person name="Jagadeeshan S."/>
            <person name="Jeck W.R."/>
            <person name="Johnson J."/>
            <person name="Jones C.D."/>
            <person name="Jordan W.C."/>
            <person name="Karpen G.H."/>
            <person name="Kataoka E."/>
            <person name="Keightley P.D."/>
            <person name="Kheradpour P."/>
            <person name="Kirkness E.F."/>
            <person name="Koerich L.B."/>
            <person name="Kristiansen K."/>
            <person name="Kudrna D."/>
            <person name="Kulathinal R.J."/>
            <person name="Kumar S."/>
            <person name="Kwok R."/>
            <person name="Lander E."/>
            <person name="Langley C.H."/>
            <person name="Lapoint R."/>
            <person name="Lazzaro B.P."/>
            <person name="Lee S.J."/>
            <person name="Levesque L."/>
            <person name="Li R."/>
            <person name="Lin C.F."/>
            <person name="Lin M.F."/>
            <person name="Lindblad-Toh K."/>
            <person name="Llopart A."/>
            <person name="Long M."/>
            <person name="Low L."/>
            <person name="Lozovsky E."/>
            <person name="Lu J."/>
            <person name="Luo M."/>
            <person name="Machado C.A."/>
            <person name="Makalowski W."/>
            <person name="Marzo M."/>
            <person name="Matsuda M."/>
            <person name="Matzkin L."/>
            <person name="McAllister B."/>
            <person name="McBride C.S."/>
            <person name="McKernan B."/>
            <person name="McKernan K."/>
            <person name="Mendez-Lago M."/>
            <person name="Minx P."/>
            <person name="Mollenhauer M.U."/>
            <person name="Montooth K."/>
            <person name="Mount S.M."/>
            <person name="Mu X."/>
            <person name="Myers E."/>
            <person name="Negre B."/>
            <person name="Newfeld S."/>
            <person name="Nielsen R."/>
            <person name="Noor M.A."/>
            <person name="O'Grady P."/>
            <person name="Pachter L."/>
            <person name="Papaceit M."/>
            <person name="Parisi M.J."/>
            <person name="Parisi M."/>
            <person name="Parts L."/>
            <person name="Pedersen J.S."/>
            <person name="Pesole G."/>
            <person name="Phillippy A.M."/>
            <person name="Ponting C.P."/>
            <person name="Pop M."/>
            <person name="Porcelli D."/>
            <person name="Powell J.R."/>
            <person name="Prohaska S."/>
            <person name="Pruitt K."/>
            <person name="Puig M."/>
            <person name="Quesneville H."/>
            <person name="Ram K.R."/>
            <person name="Rand D."/>
            <person name="Rasmussen M.D."/>
            <person name="Reed L.K."/>
            <person name="Reenan R."/>
            <person name="Reily A."/>
            <person name="Remington K.A."/>
            <person name="Rieger T.T."/>
            <person name="Ritchie M.G."/>
            <person name="Robin C."/>
            <person name="Rogers Y.H."/>
            <person name="Rohde C."/>
            <person name="Rozas J."/>
            <person name="Rubenfield M.J."/>
            <person name="Ruiz A."/>
            <person name="Russo S."/>
            <person name="Salzberg S.L."/>
            <person name="Sanchez-Gracia A."/>
            <person name="Saranga D.J."/>
            <person name="Sato H."/>
            <person name="Schaeffer S.W."/>
            <person name="Schatz M.C."/>
            <person name="Schlenke T."/>
            <person name="Schwartz R."/>
            <person name="Segarra C."/>
            <person name="Singh R.S."/>
            <person name="Sirot L."/>
            <person name="Sirota M."/>
            <person name="Sisneros N.B."/>
            <person name="Smith C.D."/>
            <person name="Smith T.F."/>
            <person name="Spieth J."/>
            <person name="Stage D.E."/>
            <person name="Stark A."/>
            <person name="Stephan W."/>
            <person name="Strausberg R.L."/>
            <person name="Strempel S."/>
            <person name="Sturgill D."/>
            <person name="Sutton G."/>
            <person name="Sutton G.G."/>
            <person name="Tao W."/>
            <person name="Teichmann S."/>
            <person name="Tobari Y.N."/>
            <person name="Tomimura Y."/>
            <person name="Tsolas J.M."/>
            <person name="Valente V.L."/>
            <person name="Venter E."/>
            <person name="Venter J.C."/>
            <person name="Vicario S."/>
            <person name="Vieira F.G."/>
            <person name="Vilella A.J."/>
            <person name="Villasante A."/>
            <person name="Walenz B."/>
            <person name="Wang J."/>
            <person name="Wasserman M."/>
            <person name="Watts T."/>
            <person name="Wilson D."/>
            <person name="Wilson R.K."/>
            <person name="Wing R.A."/>
            <person name="Wolfner M.F."/>
            <person name="Wong A."/>
            <person name="Wong G.K."/>
            <person name="Wu C.I."/>
            <person name="Wu G."/>
            <person name="Yamamoto D."/>
            <person name="Yang H.P."/>
            <person name="Yang S.P."/>
            <person name="Yorke J.A."/>
            <person name="Yoshida K."/>
            <person name="Zdobnov E."/>
            <person name="Zhang P."/>
            <person name="Zhang Y."/>
            <person name="Zimin A.V."/>
            <person name="Baldwin J."/>
            <person name="Abdouelleil A."/>
            <person name="Abdulkadir J."/>
            <person name="Abebe A."/>
            <person name="Abera B."/>
            <person name="Abreu J."/>
            <person name="Acer S.C."/>
            <person name="Aftuck L."/>
            <person name="Alexander A."/>
            <person name="An P."/>
            <person name="Anderson E."/>
            <person name="Anderson S."/>
            <person name="Arachi H."/>
            <person name="Azer M."/>
            <person name="Bachantsang P."/>
            <person name="Barry A."/>
            <person name="Bayul T."/>
            <person name="Berlin A."/>
            <person name="Bessette D."/>
            <person name="Bloom T."/>
            <person name="Blye J."/>
            <person name="Boguslavskiy L."/>
            <person name="Bonnet C."/>
            <person name="Boukhgalter B."/>
            <person name="Bourzgui I."/>
            <person name="Brown A."/>
            <person name="Cahill P."/>
            <person name="Channer S."/>
            <person name="Cheshatsang Y."/>
            <person name="Chuda L."/>
            <person name="Citroen M."/>
            <person name="Collymore A."/>
            <person name="Cooke P."/>
            <person name="Costello M."/>
            <person name="D'Aco K."/>
            <person name="Daza R."/>
            <person name="De Haan G."/>
            <person name="DeGray S."/>
            <person name="DeMaso C."/>
            <person name="Dhargay N."/>
            <person name="Dooley K."/>
            <person name="Dooley E."/>
            <person name="Doricent M."/>
            <person name="Dorje P."/>
            <person name="Dorjee K."/>
            <person name="Dupes A."/>
            <person name="Elong R."/>
            <person name="Falk J."/>
            <person name="Farina A."/>
            <person name="Faro S."/>
            <person name="Ferguson D."/>
            <person name="Fisher S."/>
            <person name="Foley C.D."/>
            <person name="Franke A."/>
            <person name="Friedrich D."/>
            <person name="Gadbois L."/>
            <person name="Gearin G."/>
            <person name="Gearin C.R."/>
            <person name="Giannoukos G."/>
            <person name="Goode T."/>
            <person name="Graham J."/>
            <person name="Grandbois E."/>
            <person name="Grewal S."/>
            <person name="Gyaltsen K."/>
            <person name="Hafez N."/>
            <person name="Hagos B."/>
            <person name="Hall J."/>
            <person name="Henson C."/>
            <person name="Hollinger A."/>
            <person name="Honan T."/>
            <person name="Huard M.D."/>
            <person name="Hughes L."/>
            <person name="Hurhula B."/>
            <person name="Husby M.E."/>
            <person name="Kamat A."/>
            <person name="Kanga B."/>
            <person name="Kashin S."/>
            <person name="Khazanovich D."/>
            <person name="Kisner P."/>
            <person name="Lance K."/>
            <person name="Lara M."/>
            <person name="Lee W."/>
            <person name="Lennon N."/>
            <person name="Letendre F."/>
            <person name="LeVine R."/>
            <person name="Lipovsky A."/>
            <person name="Liu X."/>
            <person name="Liu J."/>
            <person name="Liu S."/>
            <person name="Lokyitsang T."/>
            <person name="Lokyitsang Y."/>
            <person name="Lubonja R."/>
            <person name="Lui A."/>
            <person name="MacDonald P."/>
            <person name="Magnisalis V."/>
            <person name="Maru K."/>
            <person name="Matthews C."/>
            <person name="McCusker W."/>
            <person name="McDonough S."/>
            <person name="Mehta T."/>
            <person name="Meldrim J."/>
            <person name="Meneus L."/>
            <person name="Mihai O."/>
            <person name="Mihalev A."/>
            <person name="Mihova T."/>
            <person name="Mittelman R."/>
            <person name="Mlenga V."/>
            <person name="Montmayeur A."/>
            <person name="Mulrain L."/>
            <person name="Navidi A."/>
            <person name="Naylor J."/>
            <person name="Negash T."/>
            <person name="Nguyen T."/>
            <person name="Nguyen N."/>
            <person name="Nicol R."/>
            <person name="Norbu C."/>
            <person name="Norbu N."/>
            <person name="Novod N."/>
            <person name="O'Neill B."/>
            <person name="Osman S."/>
            <person name="Markiewicz E."/>
            <person name="Oyono O.L."/>
            <person name="Patti C."/>
            <person name="Phunkhang P."/>
            <person name="Pierre F."/>
            <person name="Priest M."/>
            <person name="Raghuraman S."/>
            <person name="Rege F."/>
            <person name="Reyes R."/>
            <person name="Rise C."/>
            <person name="Rogov P."/>
            <person name="Ross K."/>
            <person name="Ryan E."/>
            <person name="Settipalli S."/>
            <person name="Shea T."/>
            <person name="Sherpa N."/>
            <person name="Shi L."/>
            <person name="Shih D."/>
            <person name="Sparrow T."/>
            <person name="Spaulding J."/>
            <person name="Stalker J."/>
            <person name="Stange-Thomann N."/>
            <person name="Stavropoulos S."/>
            <person name="Stone C."/>
            <person name="Strader C."/>
            <person name="Tesfaye S."/>
            <person name="Thomson T."/>
            <person name="Thoulutsang Y."/>
            <person name="Thoulutsang D."/>
            <person name="Topham K."/>
            <person name="Topping I."/>
            <person name="Tsamla T."/>
            <person name="Vassiliev H."/>
            <person name="Vo A."/>
            <person name="Wangchuk T."/>
            <person name="Wangdi T."/>
            <person name="Weiand M."/>
            <person name="Wilkinson J."/>
            <person name="Wilson A."/>
            <person name="Yadav S."/>
            <person name="Young G."/>
            <person name="Yu Q."/>
            <person name="Zembek L."/>
            <person name="Zhong D."/>
            <person name="Zimmer A."/>
            <person name="Zwirko Z."/>
            <person name="Jaffe D.B."/>
            <person name="Alvarez P."/>
            <person name="Brockman W."/>
            <person name="Butler J."/>
            <person name="Chin C."/>
            <person name="Gnerre S."/>
            <person name="Grabherr M."/>
            <person name="Kleber M."/>
            <person name="Mauceli E."/>
            <person name="MacCallum I."/>
        </authorList>
    </citation>
    <scope>NUCLEOTIDE SEQUENCE [LARGE SCALE GENOMIC DNA]</scope>
    <source>
        <strain evidence="17">MSH-3 / Tucson 14011-0111.49</strain>
    </source>
</reference>
<feature type="signal peptide" evidence="14">
    <location>
        <begin position="1"/>
        <end position="24"/>
    </location>
</feature>
<evidence type="ECO:0000256" key="7">
    <source>
        <dbReference type="ARBA" id="ARBA00023040"/>
    </source>
</evidence>
<dbReference type="STRING" id="7234.B4H5G8"/>
<name>B4H5G8_DROPE</name>
<dbReference type="EMBL" id="CH479211">
    <property type="protein sequence ID" value="EDW33020.1"/>
    <property type="molecule type" value="Genomic_DNA"/>
</dbReference>
<evidence type="ECO:0000313" key="17">
    <source>
        <dbReference type="Proteomes" id="UP000008744"/>
    </source>
</evidence>
<dbReference type="InterPro" id="IPR023311">
    <property type="entry name" value="Methusela_ecto_dom_2"/>
</dbReference>
<keyword evidence="6" id="KW-1133">Transmembrane helix</keyword>
<sequence length="260" mass="29249">MSLPMAQYLVLFAGAALLLPTAWGYQEEMRYPCAFIDTANITGSFGTDGSYVHNWTVIPRNLVAAYDFVIENGIRVPAAKHLRGCVCKLKPCVRFCCPEGEIYDLERRQCLTPSIDHQPPPGQTHFEVQMLNGSLQELELRSRFSIYVDTPCGHMKPVTKGSEYVHWTLHEPPARTVPPPCPTVPHGPKPARDMQTCRRSQNAKRREETKDTIEATTTIRQAPSSTSAPATTKNAGQTRMHRERVEMIDRQVTLEVTWDA</sequence>
<dbReference type="GO" id="GO:0005886">
    <property type="term" value="C:plasma membrane"/>
    <property type="evidence" value="ECO:0007669"/>
    <property type="project" value="UniProtKB-SubCell"/>
</dbReference>
<dbReference type="InterPro" id="IPR051384">
    <property type="entry name" value="Mth_GPCR"/>
</dbReference>
<accession>B4H5G8</accession>
<dbReference type="AlphaFoldDB" id="B4H5G8"/>
<evidence type="ECO:0000313" key="16">
    <source>
        <dbReference type="EMBL" id="EDW33020.1"/>
    </source>
</evidence>
<evidence type="ECO:0000256" key="14">
    <source>
        <dbReference type="SAM" id="SignalP"/>
    </source>
</evidence>
<dbReference type="Proteomes" id="UP000008744">
    <property type="component" value="Unassembled WGS sequence"/>
</dbReference>
<dbReference type="OrthoDB" id="7962923at2759"/>
<evidence type="ECO:0000256" key="13">
    <source>
        <dbReference type="SAM" id="MobiDB-lite"/>
    </source>
</evidence>
<evidence type="ECO:0000256" key="5">
    <source>
        <dbReference type="ARBA" id="ARBA00022729"/>
    </source>
</evidence>
<evidence type="ECO:0000256" key="4">
    <source>
        <dbReference type="ARBA" id="ARBA00022692"/>
    </source>
</evidence>
<evidence type="ECO:0000256" key="12">
    <source>
        <dbReference type="ARBA" id="ARBA00023224"/>
    </source>
</evidence>
<evidence type="ECO:0000256" key="1">
    <source>
        <dbReference type="ARBA" id="ARBA00004651"/>
    </source>
</evidence>
<keyword evidence="12" id="KW-0807">Transducer</keyword>
<keyword evidence="3" id="KW-1003">Cell membrane</keyword>
<keyword evidence="5 14" id="KW-0732">Signal</keyword>
<protein>
    <submittedName>
        <fullName evidence="16">GL16145</fullName>
    </submittedName>
</protein>
<keyword evidence="8" id="KW-0472">Membrane</keyword>
<keyword evidence="11" id="KW-0325">Glycoprotein</keyword>
<dbReference type="InterPro" id="IPR010596">
    <property type="entry name" value="Methuselah_N_dom"/>
</dbReference>
<dbReference type="InterPro" id="IPR036272">
    <property type="entry name" value="Methuselah_N_sf"/>
</dbReference>
<keyword evidence="17" id="KW-1185">Reference proteome</keyword>
<dbReference type="Gene3D" id="2.170.180.11">
    <property type="entry name" value="Methuselah ectodomain, domain 2"/>
    <property type="match status" value="1"/>
</dbReference>
<dbReference type="Pfam" id="PF06652">
    <property type="entry name" value="Methuselah_N"/>
    <property type="match status" value="1"/>
</dbReference>
<evidence type="ECO:0000256" key="6">
    <source>
        <dbReference type="ARBA" id="ARBA00022989"/>
    </source>
</evidence>
<feature type="region of interest" description="Disordered" evidence="13">
    <location>
        <begin position="220"/>
        <end position="239"/>
    </location>
</feature>
<dbReference type="SMR" id="B4H5G8"/>
<evidence type="ECO:0000256" key="11">
    <source>
        <dbReference type="ARBA" id="ARBA00023180"/>
    </source>
</evidence>
<feature type="chain" id="PRO_5002804979" evidence="14">
    <location>
        <begin position="25"/>
        <end position="260"/>
    </location>
</feature>
<evidence type="ECO:0000256" key="3">
    <source>
        <dbReference type="ARBA" id="ARBA00022475"/>
    </source>
</evidence>
<dbReference type="GO" id="GO:0008528">
    <property type="term" value="F:G protein-coupled peptide receptor activity"/>
    <property type="evidence" value="ECO:0007669"/>
    <property type="project" value="TreeGrafter"/>
</dbReference>
<dbReference type="HOGENOM" id="CLU_1070667_0_0_1"/>
<proteinExistence type="inferred from homology"/>
<feature type="compositionally biased region" description="Polar residues" evidence="13">
    <location>
        <begin position="220"/>
        <end position="237"/>
    </location>
</feature>
<evidence type="ECO:0000259" key="15">
    <source>
        <dbReference type="Pfam" id="PF06652"/>
    </source>
</evidence>
<dbReference type="eggNOG" id="ENOG502T9C6">
    <property type="taxonomic scope" value="Eukaryota"/>
</dbReference>
<keyword evidence="7" id="KW-0297">G-protein coupled receptor</keyword>
<keyword evidence="4" id="KW-0812">Transmembrane</keyword>
<dbReference type="PANTHER" id="PTHR47154">
    <property type="entry name" value="G-PROTEIN COUPLED RECEPTOR MTH-RELATED"/>
    <property type="match status" value="1"/>
</dbReference>
<evidence type="ECO:0000256" key="10">
    <source>
        <dbReference type="ARBA" id="ARBA00023170"/>
    </source>
</evidence>
<organism evidence="17">
    <name type="scientific">Drosophila persimilis</name>
    <name type="common">Fruit fly</name>
    <dbReference type="NCBI Taxonomy" id="7234"/>
    <lineage>
        <taxon>Eukaryota</taxon>
        <taxon>Metazoa</taxon>
        <taxon>Ecdysozoa</taxon>
        <taxon>Arthropoda</taxon>
        <taxon>Hexapoda</taxon>
        <taxon>Insecta</taxon>
        <taxon>Pterygota</taxon>
        <taxon>Neoptera</taxon>
        <taxon>Endopterygota</taxon>
        <taxon>Diptera</taxon>
        <taxon>Brachycera</taxon>
        <taxon>Muscomorpha</taxon>
        <taxon>Ephydroidea</taxon>
        <taxon>Drosophilidae</taxon>
        <taxon>Drosophila</taxon>
        <taxon>Sophophora</taxon>
    </lineage>
</organism>